<accession>A0A6J5L147</accession>
<name>A0A6J5L147_9CAUD</name>
<evidence type="ECO:0000256" key="4">
    <source>
        <dbReference type="ARBA" id="ARBA00023080"/>
    </source>
</evidence>
<dbReference type="InterPro" id="IPR008181">
    <property type="entry name" value="dUTPase"/>
</dbReference>
<dbReference type="GO" id="GO:0004170">
    <property type="term" value="F:dUTP diphosphatase activity"/>
    <property type="evidence" value="ECO:0007669"/>
    <property type="project" value="UniProtKB-EC"/>
</dbReference>
<keyword evidence="3" id="KW-0378">Hydrolase</keyword>
<evidence type="ECO:0000256" key="2">
    <source>
        <dbReference type="ARBA" id="ARBA00012379"/>
    </source>
</evidence>
<evidence type="ECO:0000256" key="3">
    <source>
        <dbReference type="ARBA" id="ARBA00022801"/>
    </source>
</evidence>
<dbReference type="Gene3D" id="2.70.40.10">
    <property type="match status" value="1"/>
</dbReference>
<dbReference type="NCBIfam" id="NF001862">
    <property type="entry name" value="PRK00601.1"/>
    <property type="match status" value="1"/>
</dbReference>
<comment type="similarity">
    <text evidence="1">Belongs to the dUTPase family.</text>
</comment>
<dbReference type="NCBIfam" id="TIGR00576">
    <property type="entry name" value="dut"/>
    <property type="match status" value="1"/>
</dbReference>
<dbReference type="EMBL" id="LR796209">
    <property type="protein sequence ID" value="CAB4127305.1"/>
    <property type="molecule type" value="Genomic_DNA"/>
</dbReference>
<dbReference type="InterPro" id="IPR029054">
    <property type="entry name" value="dUTPase-like"/>
</dbReference>
<evidence type="ECO:0000256" key="1">
    <source>
        <dbReference type="ARBA" id="ARBA00006581"/>
    </source>
</evidence>
<dbReference type="EC" id="3.6.1.23" evidence="2"/>
<dbReference type="InterPro" id="IPR033704">
    <property type="entry name" value="dUTPase_trimeric"/>
</dbReference>
<evidence type="ECO:0000259" key="5">
    <source>
        <dbReference type="Pfam" id="PF00692"/>
    </source>
</evidence>
<dbReference type="GO" id="GO:0006226">
    <property type="term" value="P:dUMP biosynthetic process"/>
    <property type="evidence" value="ECO:0007669"/>
    <property type="project" value="InterPro"/>
</dbReference>
<proteinExistence type="inferred from homology"/>
<dbReference type="GO" id="GO:0046081">
    <property type="term" value="P:dUTP catabolic process"/>
    <property type="evidence" value="ECO:0007669"/>
    <property type="project" value="InterPro"/>
</dbReference>
<dbReference type="Pfam" id="PF00692">
    <property type="entry name" value="dUTPase"/>
    <property type="match status" value="1"/>
</dbReference>
<dbReference type="InterPro" id="IPR036157">
    <property type="entry name" value="dUTPase-like_sf"/>
</dbReference>
<dbReference type="GO" id="GO:0000287">
    <property type="term" value="F:magnesium ion binding"/>
    <property type="evidence" value="ECO:0007669"/>
    <property type="project" value="InterPro"/>
</dbReference>
<keyword evidence="4" id="KW-0546">Nucleotide metabolism</keyword>
<gene>
    <name evidence="6" type="ORF">UFOVP75_130</name>
</gene>
<evidence type="ECO:0000313" key="6">
    <source>
        <dbReference type="EMBL" id="CAB4127305.1"/>
    </source>
</evidence>
<dbReference type="PANTHER" id="PTHR11241:SF0">
    <property type="entry name" value="DEOXYURIDINE 5'-TRIPHOSPHATE NUCLEOTIDOHYDROLASE"/>
    <property type="match status" value="1"/>
</dbReference>
<protein>
    <recommendedName>
        <fullName evidence="2">dUTP diphosphatase</fullName>
        <ecNumber evidence="2">3.6.1.23</ecNumber>
    </recommendedName>
</protein>
<dbReference type="CDD" id="cd07557">
    <property type="entry name" value="trimeric_dUTPase"/>
    <property type="match status" value="1"/>
</dbReference>
<reference evidence="6" key="1">
    <citation type="submission" date="2020-04" db="EMBL/GenBank/DDBJ databases">
        <authorList>
            <person name="Chiriac C."/>
            <person name="Salcher M."/>
            <person name="Ghai R."/>
            <person name="Kavagutti S V."/>
        </authorList>
    </citation>
    <scope>NUCLEOTIDE SEQUENCE</scope>
</reference>
<organism evidence="6">
    <name type="scientific">uncultured Caudovirales phage</name>
    <dbReference type="NCBI Taxonomy" id="2100421"/>
    <lineage>
        <taxon>Viruses</taxon>
        <taxon>Duplodnaviria</taxon>
        <taxon>Heunggongvirae</taxon>
        <taxon>Uroviricota</taxon>
        <taxon>Caudoviricetes</taxon>
        <taxon>Peduoviridae</taxon>
        <taxon>Maltschvirus</taxon>
        <taxon>Maltschvirus maltsch</taxon>
    </lineage>
</organism>
<dbReference type="PANTHER" id="PTHR11241">
    <property type="entry name" value="DEOXYURIDINE 5'-TRIPHOSPHATE NUCLEOTIDOHYDROLASE"/>
    <property type="match status" value="1"/>
</dbReference>
<dbReference type="SUPFAM" id="SSF51283">
    <property type="entry name" value="dUTPase-like"/>
    <property type="match status" value="1"/>
</dbReference>
<feature type="domain" description="dUTPase-like" evidence="5">
    <location>
        <begin position="85"/>
        <end position="194"/>
    </location>
</feature>
<sequence>MKPVVMFKKNVPEAVLPFYAHGEEDAGMDLYPLLWLTQAKEGTISFGEQGFIERTSLFTQFDNVQKVYHKEHLPLPAINNEDARCVTLNPNARAIFDTGLSISLPEGYEGQVRSRSGLTSNQGLVVLNAPGTIDPGYRGTLKVIILNTSGSPQKVPVGRAIAQLVIAPVTHVAIYEAHGETDATARGTQGFGSTDKA</sequence>